<accession>A0AAV7MYP2</accession>
<evidence type="ECO:0000256" key="1">
    <source>
        <dbReference type="SAM" id="Coils"/>
    </source>
</evidence>
<protein>
    <submittedName>
        <fullName evidence="2">Uncharacterized protein</fullName>
    </submittedName>
</protein>
<sequence length="265" mass="30086">MDPKTLPPRGTLDHLKDGENMQRCQSASDKDLLKKALVEIAVLEEAVSCLNNELDKQKVKKMDMRQKLGTILNIRVPKPRNTQSNPPTILTVAVLDHFIESPTMSSKDDQPLLRLKNKELNSLLGNGIPVEQIAALNQWPESKEVKKHIQHLQDDVCTLRGQMSLAKKSYEEKAREGITITREWQNRKEKKSEKIDLFGLPPLFQEASRSPPVNKYRDQNERGPCVRGIRYSPFCASSAWPNLQCLSTKTTAMLLLLLEVNPGRR</sequence>
<dbReference type="EMBL" id="JANPWB010000013">
    <property type="protein sequence ID" value="KAJ1106093.1"/>
    <property type="molecule type" value="Genomic_DNA"/>
</dbReference>
<comment type="caution">
    <text evidence="2">The sequence shown here is derived from an EMBL/GenBank/DDBJ whole genome shotgun (WGS) entry which is preliminary data.</text>
</comment>
<name>A0AAV7MYP2_PLEWA</name>
<keyword evidence="1" id="KW-0175">Coiled coil</keyword>
<organism evidence="2 3">
    <name type="scientific">Pleurodeles waltl</name>
    <name type="common">Iberian ribbed newt</name>
    <dbReference type="NCBI Taxonomy" id="8319"/>
    <lineage>
        <taxon>Eukaryota</taxon>
        <taxon>Metazoa</taxon>
        <taxon>Chordata</taxon>
        <taxon>Craniata</taxon>
        <taxon>Vertebrata</taxon>
        <taxon>Euteleostomi</taxon>
        <taxon>Amphibia</taxon>
        <taxon>Batrachia</taxon>
        <taxon>Caudata</taxon>
        <taxon>Salamandroidea</taxon>
        <taxon>Salamandridae</taxon>
        <taxon>Pleurodelinae</taxon>
        <taxon>Pleurodeles</taxon>
    </lineage>
</organism>
<reference evidence="2" key="1">
    <citation type="journal article" date="2022" name="bioRxiv">
        <title>Sequencing and chromosome-scale assembly of the giantPleurodeles waltlgenome.</title>
        <authorList>
            <person name="Brown T."/>
            <person name="Elewa A."/>
            <person name="Iarovenko S."/>
            <person name="Subramanian E."/>
            <person name="Araus A.J."/>
            <person name="Petzold A."/>
            <person name="Susuki M."/>
            <person name="Suzuki K.-i.T."/>
            <person name="Hayashi T."/>
            <person name="Toyoda A."/>
            <person name="Oliveira C."/>
            <person name="Osipova E."/>
            <person name="Leigh N.D."/>
            <person name="Simon A."/>
            <person name="Yun M.H."/>
        </authorList>
    </citation>
    <scope>NUCLEOTIDE SEQUENCE</scope>
    <source>
        <strain evidence="2">20211129_DDA</strain>
        <tissue evidence="2">Liver</tissue>
    </source>
</reference>
<dbReference type="AlphaFoldDB" id="A0AAV7MYP2"/>
<keyword evidence="3" id="KW-1185">Reference proteome</keyword>
<gene>
    <name evidence="2" type="ORF">NDU88_003496</name>
</gene>
<evidence type="ECO:0000313" key="2">
    <source>
        <dbReference type="EMBL" id="KAJ1106093.1"/>
    </source>
</evidence>
<dbReference type="Proteomes" id="UP001066276">
    <property type="component" value="Chromosome 9"/>
</dbReference>
<proteinExistence type="predicted"/>
<evidence type="ECO:0000313" key="3">
    <source>
        <dbReference type="Proteomes" id="UP001066276"/>
    </source>
</evidence>
<feature type="coiled-coil region" evidence="1">
    <location>
        <begin position="33"/>
        <end position="67"/>
    </location>
</feature>